<dbReference type="Proteomes" id="UP000231701">
    <property type="component" value="Chromosome"/>
</dbReference>
<dbReference type="PANTHER" id="PTHR30480">
    <property type="entry name" value="BETA-HEXOSAMINIDASE-RELATED"/>
    <property type="match status" value="1"/>
</dbReference>
<dbReference type="OrthoDB" id="5297718at2"/>
<protein>
    <recommendedName>
        <fullName evidence="3">beta-N-acetylhexosaminidase</fullName>
        <ecNumber evidence="3">3.2.1.52</ecNumber>
    </recommendedName>
</protein>
<dbReference type="SUPFAM" id="SSF51445">
    <property type="entry name" value="(Trans)glycosidases"/>
    <property type="match status" value="1"/>
</dbReference>
<evidence type="ECO:0000256" key="5">
    <source>
        <dbReference type="ARBA" id="ARBA00023295"/>
    </source>
</evidence>
<dbReference type="InterPro" id="IPR050226">
    <property type="entry name" value="NagZ_Beta-hexosaminidase"/>
</dbReference>
<dbReference type="AlphaFoldDB" id="A0A2K8KZT2"/>
<reference evidence="7 8" key="1">
    <citation type="submission" date="2016-12" db="EMBL/GenBank/DDBJ databases">
        <title>Isolation and genomic insights into novel planktonic Zetaproteobacteria from stratified waters of the Chesapeake Bay.</title>
        <authorList>
            <person name="McAllister S.M."/>
            <person name="Kato S."/>
            <person name="Chan C.S."/>
            <person name="Chiu B.K."/>
            <person name="Field E.K."/>
        </authorList>
    </citation>
    <scope>NUCLEOTIDE SEQUENCE [LARGE SCALE GENOMIC DNA]</scope>
    <source>
        <strain evidence="7 8">CP-5</strain>
    </source>
</reference>
<dbReference type="EMBL" id="CP018799">
    <property type="protein sequence ID" value="ATX80545.1"/>
    <property type="molecule type" value="Genomic_DNA"/>
</dbReference>
<dbReference type="GO" id="GO:0009254">
    <property type="term" value="P:peptidoglycan turnover"/>
    <property type="evidence" value="ECO:0007669"/>
    <property type="project" value="TreeGrafter"/>
</dbReference>
<evidence type="ECO:0000256" key="2">
    <source>
        <dbReference type="ARBA" id="ARBA00005336"/>
    </source>
</evidence>
<feature type="domain" description="Glycoside hydrolase family 3 N-terminal" evidence="6">
    <location>
        <begin position="14"/>
        <end position="289"/>
    </location>
</feature>
<dbReference type="KEGG" id="maes:Ga0123461_2139"/>
<evidence type="ECO:0000259" key="6">
    <source>
        <dbReference type="Pfam" id="PF00933"/>
    </source>
</evidence>
<dbReference type="NCBIfam" id="NF003740">
    <property type="entry name" value="PRK05337.1"/>
    <property type="match status" value="1"/>
</dbReference>
<dbReference type="InterPro" id="IPR036962">
    <property type="entry name" value="Glyco_hydro_3_N_sf"/>
</dbReference>
<evidence type="ECO:0000256" key="3">
    <source>
        <dbReference type="ARBA" id="ARBA00012663"/>
    </source>
</evidence>
<keyword evidence="5 7" id="KW-0326">Glycosidase</keyword>
<dbReference type="InterPro" id="IPR017853">
    <property type="entry name" value="GH"/>
</dbReference>
<proteinExistence type="inferred from homology"/>
<evidence type="ECO:0000256" key="4">
    <source>
        <dbReference type="ARBA" id="ARBA00022801"/>
    </source>
</evidence>
<dbReference type="InterPro" id="IPR001764">
    <property type="entry name" value="Glyco_hydro_3_N"/>
</dbReference>
<evidence type="ECO:0000313" key="7">
    <source>
        <dbReference type="EMBL" id="ATX80545.1"/>
    </source>
</evidence>
<dbReference type="GO" id="GO:0004563">
    <property type="term" value="F:beta-N-acetylhexosaminidase activity"/>
    <property type="evidence" value="ECO:0007669"/>
    <property type="project" value="UniProtKB-EC"/>
</dbReference>
<accession>A0A2K8KZT2</accession>
<evidence type="ECO:0000313" key="8">
    <source>
        <dbReference type="Proteomes" id="UP000231701"/>
    </source>
</evidence>
<evidence type="ECO:0000256" key="1">
    <source>
        <dbReference type="ARBA" id="ARBA00001231"/>
    </source>
</evidence>
<sequence length="299" mass="32598">MNKQLIIGLQGLQLTEQERLWLKERPPLGVILFARNIDSPEQVKALLDDVRVCTGADTWAAIDEEGGRVNRIPWTPFNCRLHPAEYGAMCLEDAGAAIQAVYEDNLKTGLALKALGFTHNCAPDLDLFHAEGHAIIGKRAYSNRVEIVAALGDACLRGLIDAGIEGVGKHFPGHGRANADSHVAVPEVTAPRDTILKEADTFARLIACDLEHVMTAHVIYSDVENCVATLSPYWLQEVLRGRLGFKGKIWSDDLCMKGVGEDVPHAVREAKRAGCDILLVCQPEGVAEVYRSMETGALV</sequence>
<dbReference type="PANTHER" id="PTHR30480:SF13">
    <property type="entry name" value="BETA-HEXOSAMINIDASE"/>
    <property type="match status" value="1"/>
</dbReference>
<dbReference type="RefSeq" id="WP_100278297.1">
    <property type="nucleotide sequence ID" value="NZ_CP018799.1"/>
</dbReference>
<name>A0A2K8KZT2_MARES</name>
<dbReference type="GO" id="GO:0005975">
    <property type="term" value="P:carbohydrate metabolic process"/>
    <property type="evidence" value="ECO:0007669"/>
    <property type="project" value="InterPro"/>
</dbReference>
<comment type="similarity">
    <text evidence="2">Belongs to the glycosyl hydrolase 3 family.</text>
</comment>
<organism evidence="7 8">
    <name type="scientific">Mariprofundus aestuarium</name>
    <dbReference type="NCBI Taxonomy" id="1921086"/>
    <lineage>
        <taxon>Bacteria</taxon>
        <taxon>Pseudomonadati</taxon>
        <taxon>Pseudomonadota</taxon>
        <taxon>Candidatius Mariprofundia</taxon>
        <taxon>Mariprofundales</taxon>
        <taxon>Mariprofundaceae</taxon>
        <taxon>Mariprofundus</taxon>
    </lineage>
</organism>
<dbReference type="Gene3D" id="3.20.20.300">
    <property type="entry name" value="Glycoside hydrolase, family 3, N-terminal domain"/>
    <property type="match status" value="1"/>
</dbReference>
<comment type="catalytic activity">
    <reaction evidence="1">
        <text>Hydrolysis of terminal non-reducing N-acetyl-D-hexosamine residues in N-acetyl-beta-D-hexosaminides.</text>
        <dbReference type="EC" id="3.2.1.52"/>
    </reaction>
</comment>
<keyword evidence="4 7" id="KW-0378">Hydrolase</keyword>
<dbReference type="Pfam" id="PF00933">
    <property type="entry name" value="Glyco_hydro_3"/>
    <property type="match status" value="1"/>
</dbReference>
<gene>
    <name evidence="7" type="ORF">Ga0123461_2139</name>
</gene>
<keyword evidence="8" id="KW-1185">Reference proteome</keyword>
<dbReference type="EC" id="3.2.1.52" evidence="3"/>